<dbReference type="Proteomes" id="UP000694388">
    <property type="component" value="Unplaced"/>
</dbReference>
<reference evidence="5" key="2">
    <citation type="submission" date="2025-09" db="UniProtKB">
        <authorList>
            <consortium name="Ensembl"/>
        </authorList>
    </citation>
    <scope>IDENTIFICATION</scope>
</reference>
<dbReference type="PANTHER" id="PTHR48024:SF56">
    <property type="entry name" value="HETEROGENEOUS NUCLEAR RIBONUCLEOPROTEIN A0"/>
    <property type="match status" value="1"/>
</dbReference>
<dbReference type="Ensembl" id="ENSEBUT00000019781.1">
    <property type="protein sequence ID" value="ENSEBUP00000019205.1"/>
    <property type="gene ID" value="ENSEBUG00000011953.1"/>
</dbReference>
<dbReference type="Gene3D" id="3.30.70.330">
    <property type="match status" value="1"/>
</dbReference>
<evidence type="ECO:0000256" key="2">
    <source>
        <dbReference type="PROSITE-ProRule" id="PRU00176"/>
    </source>
</evidence>
<dbReference type="InterPro" id="IPR000504">
    <property type="entry name" value="RRM_dom"/>
</dbReference>
<evidence type="ECO:0000256" key="3">
    <source>
        <dbReference type="SAM" id="SignalP"/>
    </source>
</evidence>
<accession>A0A8C4WY18</accession>
<organism evidence="5 6">
    <name type="scientific">Eptatretus burgeri</name>
    <name type="common">Inshore hagfish</name>
    <dbReference type="NCBI Taxonomy" id="7764"/>
    <lineage>
        <taxon>Eukaryota</taxon>
        <taxon>Metazoa</taxon>
        <taxon>Chordata</taxon>
        <taxon>Craniata</taxon>
        <taxon>Vertebrata</taxon>
        <taxon>Cyclostomata</taxon>
        <taxon>Myxini</taxon>
        <taxon>Myxiniformes</taxon>
        <taxon>Myxinidae</taxon>
        <taxon>Eptatretinae</taxon>
        <taxon>Eptatretus</taxon>
    </lineage>
</organism>
<keyword evidence="3" id="KW-0732">Signal</keyword>
<feature type="domain" description="RRM" evidence="4">
    <location>
        <begin position="8"/>
        <end position="84"/>
    </location>
</feature>
<dbReference type="PANTHER" id="PTHR48024">
    <property type="entry name" value="GEO13361P1-RELATED"/>
    <property type="match status" value="1"/>
</dbReference>
<evidence type="ECO:0000313" key="6">
    <source>
        <dbReference type="Proteomes" id="UP000694388"/>
    </source>
</evidence>
<protein>
    <recommendedName>
        <fullName evidence="4">RRM domain-containing protein</fullName>
    </recommendedName>
</protein>
<dbReference type="OMA" id="EQNTIFF"/>
<name>A0A8C4WY18_EPTBU</name>
<dbReference type="Pfam" id="PF00076">
    <property type="entry name" value="RRM_1"/>
    <property type="match status" value="1"/>
</dbReference>
<evidence type="ECO:0000259" key="4">
    <source>
        <dbReference type="PROSITE" id="PS50102"/>
    </source>
</evidence>
<reference evidence="5" key="1">
    <citation type="submission" date="2025-08" db="UniProtKB">
        <authorList>
            <consortium name="Ensembl"/>
        </authorList>
    </citation>
    <scope>IDENTIFICATION</scope>
</reference>
<evidence type="ECO:0000256" key="1">
    <source>
        <dbReference type="ARBA" id="ARBA00022884"/>
    </source>
</evidence>
<dbReference type="InterPro" id="IPR012677">
    <property type="entry name" value="Nucleotide-bd_a/b_plait_sf"/>
</dbReference>
<feature type="signal peptide" evidence="3">
    <location>
        <begin position="1"/>
        <end position="21"/>
    </location>
</feature>
<proteinExistence type="predicted"/>
<dbReference type="GO" id="GO:0003723">
    <property type="term" value="F:RNA binding"/>
    <property type="evidence" value="ECO:0007669"/>
    <property type="project" value="UniProtKB-UniRule"/>
</dbReference>
<dbReference type="SMART" id="SM00360">
    <property type="entry name" value="RRM"/>
    <property type="match status" value="1"/>
</dbReference>
<dbReference type="InterPro" id="IPR050886">
    <property type="entry name" value="RNA-binding_reg"/>
</dbReference>
<dbReference type="InterPro" id="IPR035979">
    <property type="entry name" value="RBD_domain_sf"/>
</dbReference>
<dbReference type="AlphaFoldDB" id="A0A8C4WY18"/>
<dbReference type="SUPFAM" id="SSF54928">
    <property type="entry name" value="RNA-binding domain, RBD"/>
    <property type="match status" value="1"/>
</dbReference>
<dbReference type="GO" id="GO:0005634">
    <property type="term" value="C:nucleus"/>
    <property type="evidence" value="ECO:0007669"/>
    <property type="project" value="TreeGrafter"/>
</dbReference>
<feature type="chain" id="PRO_5034297183" description="RRM domain-containing protein" evidence="3">
    <location>
        <begin position="22"/>
        <end position="114"/>
    </location>
</feature>
<dbReference type="PROSITE" id="PS50102">
    <property type="entry name" value="RRM"/>
    <property type="match status" value="1"/>
</dbReference>
<keyword evidence="1 2" id="KW-0694">RNA-binding</keyword>
<evidence type="ECO:0000313" key="5">
    <source>
        <dbReference type="Ensembl" id="ENSEBUP00000019205.1"/>
    </source>
</evidence>
<keyword evidence="6" id="KW-1185">Reference proteome</keyword>
<sequence length="114" mass="13111">MAARMGKVLLFVKNLPWTVSTAELQGYFEKFGVIQKCIVPFDKNTGFSKGFGLVTFKNEDSYNDVMKREHVLDGVQIFVQTENALPRKSTVFCCIQNYLLQNVPLIKCQYCWKC</sequence>